<keyword evidence="1" id="KW-0732">Signal</keyword>
<keyword evidence="3" id="KW-1185">Reference proteome</keyword>
<feature type="chain" id="PRO_5042132919" evidence="1">
    <location>
        <begin position="16"/>
        <end position="137"/>
    </location>
</feature>
<gene>
    <name evidence="2" type="ORF">Nepgr_020344</name>
</gene>
<evidence type="ECO:0000256" key="1">
    <source>
        <dbReference type="SAM" id="SignalP"/>
    </source>
</evidence>
<dbReference type="EMBL" id="BSYO01000019">
    <property type="protein sequence ID" value="GMH18503.1"/>
    <property type="molecule type" value="Genomic_DNA"/>
</dbReference>
<proteinExistence type="predicted"/>
<evidence type="ECO:0000313" key="2">
    <source>
        <dbReference type="EMBL" id="GMH18503.1"/>
    </source>
</evidence>
<feature type="signal peptide" evidence="1">
    <location>
        <begin position="1"/>
        <end position="15"/>
    </location>
</feature>
<organism evidence="2 3">
    <name type="scientific">Nepenthes gracilis</name>
    <name type="common">Slender pitcher plant</name>
    <dbReference type="NCBI Taxonomy" id="150966"/>
    <lineage>
        <taxon>Eukaryota</taxon>
        <taxon>Viridiplantae</taxon>
        <taxon>Streptophyta</taxon>
        <taxon>Embryophyta</taxon>
        <taxon>Tracheophyta</taxon>
        <taxon>Spermatophyta</taxon>
        <taxon>Magnoliopsida</taxon>
        <taxon>eudicotyledons</taxon>
        <taxon>Gunneridae</taxon>
        <taxon>Pentapetalae</taxon>
        <taxon>Caryophyllales</taxon>
        <taxon>Nepenthaceae</taxon>
        <taxon>Nepenthes</taxon>
    </lineage>
</organism>
<comment type="caution">
    <text evidence="2">The sequence shown here is derived from an EMBL/GenBank/DDBJ whole genome shotgun (WGS) entry which is preliminary data.</text>
</comment>
<accession>A0AAD3SVV6</accession>
<dbReference type="AlphaFoldDB" id="A0AAD3SVV6"/>
<name>A0AAD3SVV6_NEPGR</name>
<dbReference type="Proteomes" id="UP001279734">
    <property type="component" value="Unassembled WGS sequence"/>
</dbReference>
<protein>
    <submittedName>
        <fullName evidence="2">Uncharacterized protein</fullName>
    </submittedName>
</protein>
<evidence type="ECO:0000313" key="3">
    <source>
        <dbReference type="Proteomes" id="UP001279734"/>
    </source>
</evidence>
<sequence>MSCAVLLRCWVLLLAIGFEGGGFGAGKLVIVSSGGFLSLFWIEFGAAVPDLAQRGSCNVVLCLGLRPLQCYALQLYDRADLESLGAFLTGVAYCQLWNALLRRKPVWFCRLLVQLVWVAAQFPVCFACAATKVSSQL</sequence>
<reference evidence="2" key="1">
    <citation type="submission" date="2023-05" db="EMBL/GenBank/DDBJ databases">
        <title>Nepenthes gracilis genome sequencing.</title>
        <authorList>
            <person name="Fukushima K."/>
        </authorList>
    </citation>
    <scope>NUCLEOTIDE SEQUENCE</scope>
    <source>
        <strain evidence="2">SING2019-196</strain>
    </source>
</reference>